<dbReference type="Proteomes" id="UP000541444">
    <property type="component" value="Unassembled WGS sequence"/>
</dbReference>
<evidence type="ECO:0000313" key="1">
    <source>
        <dbReference type="EMBL" id="KAF6158340.1"/>
    </source>
</evidence>
<dbReference type="EMBL" id="JACGCM010001226">
    <property type="protein sequence ID" value="KAF6158340.1"/>
    <property type="molecule type" value="Genomic_DNA"/>
</dbReference>
<name>A0A7J7MU89_9MAGN</name>
<feature type="non-terminal residue" evidence="1">
    <location>
        <position position="1"/>
    </location>
</feature>
<comment type="caution">
    <text evidence="1">The sequence shown here is derived from an EMBL/GenBank/DDBJ whole genome shotgun (WGS) entry which is preliminary data.</text>
</comment>
<protein>
    <submittedName>
        <fullName evidence="1">Uncharacterized protein</fullName>
    </submittedName>
</protein>
<keyword evidence="2" id="KW-1185">Reference proteome</keyword>
<reference evidence="1 2" key="1">
    <citation type="journal article" date="2020" name="IScience">
        <title>Genome Sequencing of the Endangered Kingdonia uniflora (Circaeasteraceae, Ranunculales) Reveals Potential Mechanisms of Evolutionary Specialization.</title>
        <authorList>
            <person name="Sun Y."/>
            <person name="Deng T."/>
            <person name="Zhang A."/>
            <person name="Moore M.J."/>
            <person name="Landis J.B."/>
            <person name="Lin N."/>
            <person name="Zhang H."/>
            <person name="Zhang X."/>
            <person name="Huang J."/>
            <person name="Zhang X."/>
            <person name="Sun H."/>
            <person name="Wang H."/>
        </authorList>
    </citation>
    <scope>NUCLEOTIDE SEQUENCE [LARGE SCALE GENOMIC DNA]</scope>
    <source>
        <strain evidence="1">TB1705</strain>
        <tissue evidence="1">Leaf</tissue>
    </source>
</reference>
<dbReference type="AlphaFoldDB" id="A0A7J7MU89"/>
<organism evidence="1 2">
    <name type="scientific">Kingdonia uniflora</name>
    <dbReference type="NCBI Taxonomy" id="39325"/>
    <lineage>
        <taxon>Eukaryota</taxon>
        <taxon>Viridiplantae</taxon>
        <taxon>Streptophyta</taxon>
        <taxon>Embryophyta</taxon>
        <taxon>Tracheophyta</taxon>
        <taxon>Spermatophyta</taxon>
        <taxon>Magnoliopsida</taxon>
        <taxon>Ranunculales</taxon>
        <taxon>Circaeasteraceae</taxon>
        <taxon>Kingdonia</taxon>
    </lineage>
</organism>
<gene>
    <name evidence="1" type="ORF">GIB67_022420</name>
</gene>
<evidence type="ECO:0000313" key="2">
    <source>
        <dbReference type="Proteomes" id="UP000541444"/>
    </source>
</evidence>
<proteinExistence type="predicted"/>
<accession>A0A7J7MU89</accession>
<sequence>SLSRRGYSDPYRQLTIEVRHKGVLCELPRSALPLRSRPSSNQCNARWHLHLTWLQ</sequence>
<feature type="non-terminal residue" evidence="1">
    <location>
        <position position="55"/>
    </location>
</feature>